<dbReference type="Gene3D" id="3.10.310.10">
    <property type="entry name" value="Diaminopimelate Epimerase, Chain A, domain 1"/>
    <property type="match status" value="2"/>
</dbReference>
<dbReference type="InterPro" id="IPR001653">
    <property type="entry name" value="DAP_epimerase_DapF"/>
</dbReference>
<dbReference type="KEGG" id="fno:Fnod_0071"/>
<dbReference type="PANTHER" id="PTHR31689">
    <property type="entry name" value="DIAMINOPIMELATE EPIMERASE, CHLOROPLASTIC"/>
    <property type="match status" value="1"/>
</dbReference>
<evidence type="ECO:0000256" key="2">
    <source>
        <dbReference type="ARBA" id="ARBA00023235"/>
    </source>
</evidence>
<dbReference type="AlphaFoldDB" id="A7HJ55"/>
<keyword evidence="2 4" id="KW-0413">Isomerase</keyword>
<dbReference type="OrthoDB" id="9805408at2"/>
<dbReference type="RefSeq" id="WP_011993261.1">
    <property type="nucleotide sequence ID" value="NC_009718.1"/>
</dbReference>
<dbReference type="GO" id="GO:0005829">
    <property type="term" value="C:cytosol"/>
    <property type="evidence" value="ECO:0007669"/>
    <property type="project" value="TreeGrafter"/>
</dbReference>
<gene>
    <name evidence="4" type="ordered locus">Fnod_0071</name>
</gene>
<evidence type="ECO:0000256" key="3">
    <source>
        <dbReference type="NCBIfam" id="TIGR00652"/>
    </source>
</evidence>
<reference evidence="4 5" key="2">
    <citation type="journal article" date="2009" name="Proc. Natl. Acad. Sci. U.S.A.">
        <title>On the chimeric nature, thermophilic origin, and phylogenetic placement of the Thermotogales.</title>
        <authorList>
            <person name="Zhaxybayeva O."/>
            <person name="Swithers K.S."/>
            <person name="Lapierre P."/>
            <person name="Fournier G.P."/>
            <person name="Bickhart D.M."/>
            <person name="DeBoy R.T."/>
            <person name="Nelson K.E."/>
            <person name="Nesbo C.L."/>
            <person name="Doolittle W.F."/>
            <person name="Gogarten J.P."/>
            <person name="Noll K.M."/>
        </authorList>
    </citation>
    <scope>NUCLEOTIDE SEQUENCE [LARGE SCALE GENOMIC DNA]</scope>
    <source>
        <strain evidence="5">ATCC 35602 / DSM 5306 / Rt17-B1</strain>
    </source>
</reference>
<dbReference type="PANTHER" id="PTHR31689:SF0">
    <property type="entry name" value="DIAMINOPIMELATE EPIMERASE"/>
    <property type="match status" value="1"/>
</dbReference>
<evidence type="ECO:0000256" key="1">
    <source>
        <dbReference type="ARBA" id="ARBA00010219"/>
    </source>
</evidence>
<sequence length="245" mass="28158">MDKKLKIYKYNANGNTFILIDCLDNTLDDSEKSEIVLKSVENRDGAIFVERNNNLFHMDYFNRDGKRAAFCGNGARTFVNYLKEYYGLSGEVLFSTTSGMLKALVDEDVSVQMPNPKYVKQISYESFQGALIETGVPHIVIRVENVDFIDIENVAPEIRRIFDANVNFYDVVQEKFLRVRTFERGVERETKSCGSGITSTSFYYKYYILKDGKQPDEIKVLSLGGVLHVLFKENEVYLEGRVEHE</sequence>
<proteinExistence type="inferred from homology"/>
<dbReference type="HOGENOM" id="CLU_053306_3_2_0"/>
<evidence type="ECO:0000313" key="4">
    <source>
        <dbReference type="EMBL" id="ABS59938.1"/>
    </source>
</evidence>
<reference evidence="4 5" key="1">
    <citation type="submission" date="2007-07" db="EMBL/GenBank/DDBJ databases">
        <title>Complete sequence of Fervidobacterium nodosum Rt17-B1.</title>
        <authorList>
            <consortium name="US DOE Joint Genome Institute"/>
            <person name="Copeland A."/>
            <person name="Lucas S."/>
            <person name="Lapidus A."/>
            <person name="Barry K."/>
            <person name="Glavina del Rio T."/>
            <person name="Dalin E."/>
            <person name="Tice H."/>
            <person name="Pitluck S."/>
            <person name="Saunders E."/>
            <person name="Brettin T."/>
            <person name="Bruce D."/>
            <person name="Detter J.C."/>
            <person name="Han C."/>
            <person name="Schmutz J."/>
            <person name="Larimer F."/>
            <person name="Land M."/>
            <person name="Hauser L."/>
            <person name="Kyrpides N."/>
            <person name="Mikhailova N."/>
            <person name="Nelson K."/>
            <person name="Gogarten J.P."/>
            <person name="Noll K."/>
            <person name="Richardson P."/>
        </authorList>
    </citation>
    <scope>NUCLEOTIDE SEQUENCE [LARGE SCALE GENOMIC DNA]</scope>
    <source>
        <strain evidence="5">ATCC 35602 / DSM 5306 / Rt17-B1</strain>
    </source>
</reference>
<accession>A7HJ55</accession>
<organism evidence="4 5">
    <name type="scientific">Fervidobacterium nodosum (strain ATCC 35602 / DSM 5306 / Rt17-B1)</name>
    <dbReference type="NCBI Taxonomy" id="381764"/>
    <lineage>
        <taxon>Bacteria</taxon>
        <taxon>Thermotogati</taxon>
        <taxon>Thermotogota</taxon>
        <taxon>Thermotogae</taxon>
        <taxon>Thermotogales</taxon>
        <taxon>Fervidobacteriaceae</taxon>
        <taxon>Fervidobacterium</taxon>
    </lineage>
</organism>
<dbReference type="eggNOG" id="COG0253">
    <property type="taxonomic scope" value="Bacteria"/>
</dbReference>
<dbReference type="SUPFAM" id="SSF54506">
    <property type="entry name" value="Diaminopimelate epimerase-like"/>
    <property type="match status" value="2"/>
</dbReference>
<dbReference type="STRING" id="381764.Fnod_0071"/>
<dbReference type="EC" id="5.1.1.7" evidence="3"/>
<comment type="similarity">
    <text evidence="1">Belongs to the diaminopimelate epimerase family.</text>
</comment>
<protein>
    <recommendedName>
        <fullName evidence="3">Diaminopimelate epimerase</fullName>
        <ecNumber evidence="3">5.1.1.7</ecNumber>
    </recommendedName>
</protein>
<name>A7HJ55_FERNB</name>
<dbReference type="GO" id="GO:0009089">
    <property type="term" value="P:lysine biosynthetic process via diaminopimelate"/>
    <property type="evidence" value="ECO:0007669"/>
    <property type="project" value="UniProtKB-UniRule"/>
</dbReference>
<dbReference type="Pfam" id="PF01678">
    <property type="entry name" value="DAP_epimerase"/>
    <property type="match status" value="2"/>
</dbReference>
<dbReference type="GO" id="GO:0008837">
    <property type="term" value="F:diaminopimelate epimerase activity"/>
    <property type="evidence" value="ECO:0007669"/>
    <property type="project" value="UniProtKB-UniRule"/>
</dbReference>
<dbReference type="NCBIfam" id="TIGR00652">
    <property type="entry name" value="DapF"/>
    <property type="match status" value="1"/>
</dbReference>
<dbReference type="Proteomes" id="UP000002415">
    <property type="component" value="Chromosome"/>
</dbReference>
<keyword evidence="5" id="KW-1185">Reference proteome</keyword>
<dbReference type="EMBL" id="CP000771">
    <property type="protein sequence ID" value="ABS59938.1"/>
    <property type="molecule type" value="Genomic_DNA"/>
</dbReference>
<evidence type="ECO:0000313" key="5">
    <source>
        <dbReference type="Proteomes" id="UP000002415"/>
    </source>
</evidence>